<dbReference type="PROSITE" id="PS50850">
    <property type="entry name" value="MFS"/>
    <property type="match status" value="1"/>
</dbReference>
<feature type="domain" description="Major facilitator superfamily (MFS) profile" evidence="8">
    <location>
        <begin position="22"/>
        <end position="434"/>
    </location>
</feature>
<evidence type="ECO:0000256" key="2">
    <source>
        <dbReference type="ARBA" id="ARBA00022448"/>
    </source>
</evidence>
<gene>
    <name evidence="9" type="ORF">V3C41_19460</name>
</gene>
<keyword evidence="6 7" id="KW-0472">Membrane</keyword>
<evidence type="ECO:0000313" key="10">
    <source>
        <dbReference type="Proteomes" id="UP001448614"/>
    </source>
</evidence>
<evidence type="ECO:0000256" key="6">
    <source>
        <dbReference type="ARBA" id="ARBA00023136"/>
    </source>
</evidence>
<protein>
    <submittedName>
        <fullName evidence="9">MFS transporter</fullName>
    </submittedName>
</protein>
<dbReference type="Pfam" id="PF07690">
    <property type="entry name" value="MFS_1"/>
    <property type="match status" value="1"/>
</dbReference>
<dbReference type="SUPFAM" id="SSF103473">
    <property type="entry name" value="MFS general substrate transporter"/>
    <property type="match status" value="1"/>
</dbReference>
<keyword evidence="4 7" id="KW-0812">Transmembrane</keyword>
<evidence type="ECO:0000259" key="8">
    <source>
        <dbReference type="PROSITE" id="PS50850"/>
    </source>
</evidence>
<feature type="transmembrane region" description="Helical" evidence="7">
    <location>
        <begin position="286"/>
        <end position="304"/>
    </location>
</feature>
<evidence type="ECO:0000256" key="7">
    <source>
        <dbReference type="SAM" id="Phobius"/>
    </source>
</evidence>
<dbReference type="InterPro" id="IPR011701">
    <property type="entry name" value="MFS"/>
</dbReference>
<feature type="transmembrane region" description="Helical" evidence="7">
    <location>
        <begin position="338"/>
        <end position="359"/>
    </location>
</feature>
<feature type="transmembrane region" description="Helical" evidence="7">
    <location>
        <begin position="59"/>
        <end position="83"/>
    </location>
</feature>
<name>A0ABV0GXL2_PAENI</name>
<evidence type="ECO:0000313" key="9">
    <source>
        <dbReference type="EMBL" id="MEO3943255.1"/>
    </source>
</evidence>
<feature type="transmembrane region" description="Helical" evidence="7">
    <location>
        <begin position="251"/>
        <end position="274"/>
    </location>
</feature>
<keyword evidence="2" id="KW-0813">Transport</keyword>
<dbReference type="CDD" id="cd17369">
    <property type="entry name" value="MFS_ShiA_like"/>
    <property type="match status" value="1"/>
</dbReference>
<dbReference type="InterPro" id="IPR005828">
    <property type="entry name" value="MFS_sugar_transport-like"/>
</dbReference>
<keyword evidence="3" id="KW-1003">Cell membrane</keyword>
<dbReference type="InterPro" id="IPR020846">
    <property type="entry name" value="MFS_dom"/>
</dbReference>
<feature type="transmembrane region" description="Helical" evidence="7">
    <location>
        <begin position="195"/>
        <end position="214"/>
    </location>
</feature>
<feature type="transmembrane region" description="Helical" evidence="7">
    <location>
        <begin position="95"/>
        <end position="113"/>
    </location>
</feature>
<feature type="transmembrane region" description="Helical" evidence="7">
    <location>
        <begin position="380"/>
        <end position="402"/>
    </location>
</feature>
<proteinExistence type="predicted"/>
<comment type="caution">
    <text evidence="9">The sequence shown here is derived from an EMBL/GenBank/DDBJ whole genome shotgun (WGS) entry which is preliminary data.</text>
</comment>
<dbReference type="RefSeq" id="WP_026540466.1">
    <property type="nucleotide sequence ID" value="NZ_JBBMFV010000004.1"/>
</dbReference>
<dbReference type="Proteomes" id="UP001448614">
    <property type="component" value="Unassembled WGS sequence"/>
</dbReference>
<feature type="transmembrane region" description="Helical" evidence="7">
    <location>
        <begin position="119"/>
        <end position="139"/>
    </location>
</feature>
<dbReference type="InterPro" id="IPR036259">
    <property type="entry name" value="MFS_trans_sf"/>
</dbReference>
<feature type="transmembrane region" description="Helical" evidence="7">
    <location>
        <begin position="408"/>
        <end position="429"/>
    </location>
</feature>
<accession>A0ABV0GXL2</accession>
<dbReference type="Pfam" id="PF00083">
    <property type="entry name" value="Sugar_tr"/>
    <property type="match status" value="1"/>
</dbReference>
<evidence type="ECO:0000256" key="3">
    <source>
        <dbReference type="ARBA" id="ARBA00022475"/>
    </source>
</evidence>
<evidence type="ECO:0000256" key="1">
    <source>
        <dbReference type="ARBA" id="ARBA00004651"/>
    </source>
</evidence>
<organism evidence="9 10">
    <name type="scientific">Paenarthrobacter nicotinovorans</name>
    <name type="common">Arthrobacter nicotinovorans</name>
    <dbReference type="NCBI Taxonomy" id="29320"/>
    <lineage>
        <taxon>Bacteria</taxon>
        <taxon>Bacillati</taxon>
        <taxon>Actinomycetota</taxon>
        <taxon>Actinomycetes</taxon>
        <taxon>Micrococcales</taxon>
        <taxon>Micrococcaceae</taxon>
        <taxon>Paenarthrobacter</taxon>
    </lineage>
</organism>
<evidence type="ECO:0000256" key="4">
    <source>
        <dbReference type="ARBA" id="ARBA00022692"/>
    </source>
</evidence>
<dbReference type="PANTHER" id="PTHR43045">
    <property type="entry name" value="SHIKIMATE TRANSPORTER"/>
    <property type="match status" value="1"/>
</dbReference>
<feature type="transmembrane region" description="Helical" evidence="7">
    <location>
        <begin position="160"/>
        <end position="183"/>
    </location>
</feature>
<sequence length="439" mass="46379">MTSIESTLALSEVERHREARRVVQSSFLGSVLEFYDFLLYGVAAALVFGPVFFSNLPSSVATIASLGTFAAGYLARPIGGIIFGHFGDRLGRKSMLLWSLSIMGVASFLVGLVPPESVIGPWGAVSLVLLRLMQGVALGGEWGGATLMALEHADPGKRGFMAAFVNAGAPAGGIIGTLVMGLFSAILNEADFLSWGWRVPFLLSALMLALGLYIRLKVSESPLFVAAAHQKKGKESTAAPIVAIMKSPRTVLVVALACIASFALQSSITTFGLSYAVDQGSAREDVLFGFTIGQIAAIVLILAYAKLSDRVGRRPVMIFGCIASIVLIYPMFELLKAGGIMFTALAFVVFCIGQNAIYGPMGAFISEQFATQSRYTGASVGYQLASLVGAGFTPTVVAAVYAASEKSIMPVLILIAAISAISAVFLWISQETRSRDLTK</sequence>
<feature type="transmembrane region" description="Helical" evidence="7">
    <location>
        <begin position="316"/>
        <end position="332"/>
    </location>
</feature>
<dbReference type="Gene3D" id="1.20.1250.20">
    <property type="entry name" value="MFS general substrate transporter like domains"/>
    <property type="match status" value="2"/>
</dbReference>
<reference evidence="9 10" key="1">
    <citation type="journal article" date="2024" name="Appl. Microbiol. Biotechnol.">
        <title>Biosynthetic gene clusters with biotechnological applications in novel Antarctic isolates from Actinomycetota.</title>
        <authorList>
            <person name="Bruna P."/>
            <person name="Nunez-Montero K."/>
            <person name="Contreras M.J."/>
            <person name="Leal K."/>
            <person name="Garcia M."/>
            <person name="Abanto M."/>
            <person name="Barrientos L."/>
        </authorList>
    </citation>
    <scope>NUCLEOTIDE SEQUENCE [LARGE SCALE GENOMIC DNA]</scope>
    <source>
        <strain evidence="9 10">Se16.17</strain>
    </source>
</reference>
<keyword evidence="5 7" id="KW-1133">Transmembrane helix</keyword>
<evidence type="ECO:0000256" key="5">
    <source>
        <dbReference type="ARBA" id="ARBA00022989"/>
    </source>
</evidence>
<dbReference type="PANTHER" id="PTHR43045:SF1">
    <property type="entry name" value="SHIKIMATE TRANSPORTER"/>
    <property type="match status" value="1"/>
</dbReference>
<feature type="transmembrane region" description="Helical" evidence="7">
    <location>
        <begin position="34"/>
        <end position="53"/>
    </location>
</feature>
<dbReference type="EMBL" id="JBBMFV010000004">
    <property type="protein sequence ID" value="MEO3943255.1"/>
    <property type="molecule type" value="Genomic_DNA"/>
</dbReference>
<keyword evidence="10" id="KW-1185">Reference proteome</keyword>
<comment type="subcellular location">
    <subcellularLocation>
        <location evidence="1">Cell membrane</location>
        <topology evidence="1">Multi-pass membrane protein</topology>
    </subcellularLocation>
</comment>